<evidence type="ECO:0000259" key="5">
    <source>
        <dbReference type="Pfam" id="PF00884"/>
    </source>
</evidence>
<dbReference type="PANTHER" id="PTHR42693">
    <property type="entry name" value="ARYLSULFATASE FAMILY MEMBER"/>
    <property type="match status" value="1"/>
</dbReference>
<dbReference type="PROSITE" id="PS00523">
    <property type="entry name" value="SULFATASE_1"/>
    <property type="match status" value="1"/>
</dbReference>
<reference evidence="6" key="1">
    <citation type="journal article" date="2021" name="PeerJ">
        <title>Extensive microbial diversity within the chicken gut microbiome revealed by metagenomics and culture.</title>
        <authorList>
            <person name="Gilroy R."/>
            <person name="Ravi A."/>
            <person name="Getino M."/>
            <person name="Pursley I."/>
            <person name="Horton D.L."/>
            <person name="Alikhan N.F."/>
            <person name="Baker D."/>
            <person name="Gharbi K."/>
            <person name="Hall N."/>
            <person name="Watson M."/>
            <person name="Adriaenssens E.M."/>
            <person name="Foster-Nyarko E."/>
            <person name="Jarju S."/>
            <person name="Secka A."/>
            <person name="Antonio M."/>
            <person name="Oren A."/>
            <person name="Chaudhuri R.R."/>
            <person name="La Ragione R."/>
            <person name="Hildebrand F."/>
            <person name="Pallen M.J."/>
        </authorList>
    </citation>
    <scope>NUCLEOTIDE SEQUENCE</scope>
    <source>
        <strain evidence="6">ChiBcec15-3976</strain>
    </source>
</reference>
<dbReference type="InterPro" id="IPR000917">
    <property type="entry name" value="Sulfatase_N"/>
</dbReference>
<dbReference type="Pfam" id="PF00884">
    <property type="entry name" value="Sulfatase"/>
    <property type="match status" value="1"/>
</dbReference>
<sequence>MKRPNILFVLTDDQGAWAMRCAGNTDIYTPNLDRLAKQGTRFDNFFCASPVCSPARASILTGRIPSRHGVHDWIRCGSLDKDALGEYKDHPYFANEDKPVRYLEGMTAYTDLLAYNGYCCALSGKWHLGDSMSPQHGFTDWFTIGRGGCLYMEPDVIENGELRIENRYITDLITQHALENIDKYSERYKDSDQPFYISVHYTAPHDPWDADQHPAEYVEMYRDCQCTATPDEPLHPNRIPTAPGGTGEERKRLLRGYYAAVTAMDAGVGRLLDRLEELGIADDTLVIFTADNGMNMGHHGIWGKGNGTFPFNLFDTAVKVPFIARWKGVIPEDRVTESMCSHYDIIQTLKDLLKLDGDLPEGLPGRSFAPVLTGASDTDNHVVILDEYGSSRMIRNREWKYIHRYPYGPDELYHLSEDPEEKENLIGLPEYEEIRCGLFDRLQKWYMKYADPAVDGSREAVTGMGQLRRPGVYSEGRQVYAETAKYQK</sequence>
<dbReference type="InterPro" id="IPR024607">
    <property type="entry name" value="Sulfatase_CS"/>
</dbReference>
<evidence type="ECO:0000256" key="3">
    <source>
        <dbReference type="ARBA" id="ARBA00022801"/>
    </source>
</evidence>
<dbReference type="Gene3D" id="3.40.720.10">
    <property type="entry name" value="Alkaline Phosphatase, subunit A"/>
    <property type="match status" value="1"/>
</dbReference>
<dbReference type="EMBL" id="DWUU01000061">
    <property type="protein sequence ID" value="HJD43392.1"/>
    <property type="molecule type" value="Genomic_DNA"/>
</dbReference>
<dbReference type="InterPro" id="IPR017850">
    <property type="entry name" value="Alkaline_phosphatase_core_sf"/>
</dbReference>
<protein>
    <submittedName>
        <fullName evidence="6">Sulfatase-like hydrolase/transferase</fullName>
    </submittedName>
</protein>
<evidence type="ECO:0000313" key="6">
    <source>
        <dbReference type="EMBL" id="HJD43392.1"/>
    </source>
</evidence>
<keyword evidence="2" id="KW-0479">Metal-binding</keyword>
<dbReference type="SUPFAM" id="SSF53649">
    <property type="entry name" value="Alkaline phosphatase-like"/>
    <property type="match status" value="1"/>
</dbReference>
<evidence type="ECO:0000256" key="2">
    <source>
        <dbReference type="ARBA" id="ARBA00022723"/>
    </source>
</evidence>
<reference evidence="6" key="2">
    <citation type="submission" date="2021-04" db="EMBL/GenBank/DDBJ databases">
        <authorList>
            <person name="Gilroy R."/>
        </authorList>
    </citation>
    <scope>NUCLEOTIDE SEQUENCE</scope>
    <source>
        <strain evidence="6">ChiBcec15-3976</strain>
    </source>
</reference>
<dbReference type="AlphaFoldDB" id="A0A9D2RGX2"/>
<dbReference type="Proteomes" id="UP000823909">
    <property type="component" value="Unassembled WGS sequence"/>
</dbReference>
<comment type="caution">
    <text evidence="6">The sequence shown here is derived from an EMBL/GenBank/DDBJ whole genome shotgun (WGS) entry which is preliminary data.</text>
</comment>
<dbReference type="GO" id="GO:0004065">
    <property type="term" value="F:arylsulfatase activity"/>
    <property type="evidence" value="ECO:0007669"/>
    <property type="project" value="TreeGrafter"/>
</dbReference>
<organism evidence="6 7">
    <name type="scientific">Candidatus Mediterraneibacter quadrami</name>
    <dbReference type="NCBI Taxonomy" id="2838684"/>
    <lineage>
        <taxon>Bacteria</taxon>
        <taxon>Bacillati</taxon>
        <taxon>Bacillota</taxon>
        <taxon>Clostridia</taxon>
        <taxon>Lachnospirales</taxon>
        <taxon>Lachnospiraceae</taxon>
        <taxon>Mediterraneibacter</taxon>
    </lineage>
</organism>
<dbReference type="InterPro" id="IPR050738">
    <property type="entry name" value="Sulfatase"/>
</dbReference>
<evidence type="ECO:0000313" key="7">
    <source>
        <dbReference type="Proteomes" id="UP000823909"/>
    </source>
</evidence>
<feature type="domain" description="Sulfatase N-terminal" evidence="5">
    <location>
        <begin position="4"/>
        <end position="353"/>
    </location>
</feature>
<keyword evidence="4" id="KW-0106">Calcium</keyword>
<name>A0A9D2RGX2_9FIRM</name>
<dbReference type="GO" id="GO:0046872">
    <property type="term" value="F:metal ion binding"/>
    <property type="evidence" value="ECO:0007669"/>
    <property type="project" value="UniProtKB-KW"/>
</dbReference>
<gene>
    <name evidence="6" type="ORF">H9910_10435</name>
</gene>
<evidence type="ECO:0000256" key="4">
    <source>
        <dbReference type="ARBA" id="ARBA00022837"/>
    </source>
</evidence>
<proteinExistence type="inferred from homology"/>
<comment type="similarity">
    <text evidence="1">Belongs to the sulfatase family.</text>
</comment>
<evidence type="ECO:0000256" key="1">
    <source>
        <dbReference type="ARBA" id="ARBA00008779"/>
    </source>
</evidence>
<dbReference type="PANTHER" id="PTHR42693:SF53">
    <property type="entry name" value="ENDO-4-O-SULFATASE"/>
    <property type="match status" value="1"/>
</dbReference>
<keyword evidence="3 6" id="KW-0378">Hydrolase</keyword>
<accession>A0A9D2RGX2</accession>
<dbReference type="CDD" id="cd16149">
    <property type="entry name" value="sulfatase_like"/>
    <property type="match status" value="1"/>
</dbReference>